<reference evidence="5" key="1">
    <citation type="submission" date="2023-10" db="EMBL/GenBank/DDBJ databases">
        <authorList>
            <person name="Chen Y."/>
            <person name="Shah S."/>
            <person name="Dougan E. K."/>
            <person name="Thang M."/>
            <person name="Chan C."/>
        </authorList>
    </citation>
    <scope>NUCLEOTIDE SEQUENCE [LARGE SCALE GENOMIC DNA]</scope>
</reference>
<dbReference type="InterPro" id="IPR002110">
    <property type="entry name" value="Ankyrin_rpt"/>
</dbReference>
<protein>
    <submittedName>
        <fullName evidence="5">Uncharacterized protein</fullName>
    </submittedName>
</protein>
<evidence type="ECO:0000313" key="5">
    <source>
        <dbReference type="EMBL" id="CAK0899905.1"/>
    </source>
</evidence>
<sequence length="694" mass="75960">MAEAEGGAVLEVDGGGESVVCRSCCMGPAGRRNDIAGQETACQLLSPVWAVSLRDLLAMTELMPHADLQAKGIVVEWKRDSGRRLVFVSHQWVSWRGPDPNMRQFSVLQKWLRRVMDGTVKRIEGDLLYQLLFQRPMLMNTKDFATGLEESLFWYDYFSIPQPANSDSSYSDMESFNNAVNSIPAFVELSSYFIVICPPVMHEDTGVVCDKASWMSRGWCLLEGQSRELASKGGAVIVVMSETSCHLMNSLDTLRAPVGTGSFSCCAMNHQLDGKPLPCDKLKVAGIVRRLHSGKLMQLERDSDEAARKLMLARRSMLLRGLPPPGTAAGEGETGSGDQGAPSVERWLEAYKLSGVEDGLRTGFTALRFACIEGNAPIARALIEARASLEAPTREDVPDIFHPAGSTILHSAAMFNDCTEIMKLLIDARADPFSKNSLKNTPMYTAIAGRNTLNLKWLLDSGFGSIHDRNGYNLTPLINCGLFGAQEAGIYLIEAGSDVNAVNDGGACAINDTVVSNSPELCSRLLDARADINHQVSDVTKPWRLRGHWCVSCPRQVACQCPRFRATCRADGLRNPPRKVAMSSCARPCFFVSQVVPSSILFRAIFGVSNGLRIFGNSLEFFQIFGHAKGCTPLMWCALFGRAQITDLLLKAGADTAVRNCNGYTAMELAKERGFMEIHAIHQSWTARRGLPAA</sequence>
<dbReference type="PROSITE" id="PS50297">
    <property type="entry name" value="ANK_REP_REGION"/>
    <property type="match status" value="1"/>
</dbReference>
<keyword evidence="6" id="KW-1185">Reference proteome</keyword>
<name>A0ABN9XJE0_9DINO</name>
<dbReference type="Pfam" id="PF12796">
    <property type="entry name" value="Ank_2"/>
    <property type="match status" value="1"/>
</dbReference>
<keyword evidence="2 3" id="KW-0040">ANK repeat</keyword>
<organism evidence="5 6">
    <name type="scientific">Prorocentrum cordatum</name>
    <dbReference type="NCBI Taxonomy" id="2364126"/>
    <lineage>
        <taxon>Eukaryota</taxon>
        <taxon>Sar</taxon>
        <taxon>Alveolata</taxon>
        <taxon>Dinophyceae</taxon>
        <taxon>Prorocentrales</taxon>
        <taxon>Prorocentraceae</taxon>
        <taxon>Prorocentrum</taxon>
    </lineage>
</organism>
<evidence type="ECO:0000313" key="6">
    <source>
        <dbReference type="Proteomes" id="UP001189429"/>
    </source>
</evidence>
<dbReference type="SUPFAM" id="SSF48403">
    <property type="entry name" value="Ankyrin repeat"/>
    <property type="match status" value="1"/>
</dbReference>
<dbReference type="Proteomes" id="UP001189429">
    <property type="component" value="Unassembled WGS sequence"/>
</dbReference>
<evidence type="ECO:0000256" key="1">
    <source>
        <dbReference type="ARBA" id="ARBA00022737"/>
    </source>
</evidence>
<feature type="repeat" description="ANK" evidence="3">
    <location>
        <begin position="404"/>
        <end position="437"/>
    </location>
</feature>
<keyword evidence="1" id="KW-0677">Repeat</keyword>
<dbReference type="PANTHER" id="PTHR24171">
    <property type="entry name" value="ANKYRIN REPEAT DOMAIN-CONTAINING PROTEIN 39-RELATED"/>
    <property type="match status" value="1"/>
</dbReference>
<dbReference type="Pfam" id="PF00023">
    <property type="entry name" value="Ank"/>
    <property type="match status" value="1"/>
</dbReference>
<proteinExistence type="predicted"/>
<feature type="region of interest" description="Disordered" evidence="4">
    <location>
        <begin position="321"/>
        <end position="341"/>
    </location>
</feature>
<feature type="repeat" description="ANK" evidence="3">
    <location>
        <begin position="629"/>
        <end position="661"/>
    </location>
</feature>
<accession>A0ABN9XJE0</accession>
<comment type="caution">
    <text evidence="5">The sequence shown here is derived from an EMBL/GenBank/DDBJ whole genome shotgun (WGS) entry which is preliminary data.</text>
</comment>
<dbReference type="EMBL" id="CAUYUJ010020693">
    <property type="protein sequence ID" value="CAK0899905.1"/>
    <property type="molecule type" value="Genomic_DNA"/>
</dbReference>
<evidence type="ECO:0000256" key="4">
    <source>
        <dbReference type="SAM" id="MobiDB-lite"/>
    </source>
</evidence>
<evidence type="ECO:0000256" key="3">
    <source>
        <dbReference type="PROSITE-ProRule" id="PRU00023"/>
    </source>
</evidence>
<dbReference type="PROSITE" id="PS50088">
    <property type="entry name" value="ANK_REPEAT"/>
    <property type="match status" value="3"/>
</dbReference>
<feature type="repeat" description="ANK" evidence="3">
    <location>
        <begin position="362"/>
        <end position="394"/>
    </location>
</feature>
<dbReference type="InterPro" id="IPR036770">
    <property type="entry name" value="Ankyrin_rpt-contain_sf"/>
</dbReference>
<dbReference type="SMART" id="SM00248">
    <property type="entry name" value="ANK"/>
    <property type="match status" value="5"/>
</dbReference>
<evidence type="ECO:0000256" key="2">
    <source>
        <dbReference type="ARBA" id="ARBA00023043"/>
    </source>
</evidence>
<dbReference type="Gene3D" id="1.25.40.20">
    <property type="entry name" value="Ankyrin repeat-containing domain"/>
    <property type="match status" value="2"/>
</dbReference>
<gene>
    <name evidence="5" type="ORF">PCOR1329_LOCUS77324</name>
</gene>